<dbReference type="GO" id="GO:0046040">
    <property type="term" value="P:IMP metabolic process"/>
    <property type="evidence" value="ECO:0007669"/>
    <property type="project" value="TreeGrafter"/>
</dbReference>
<protein>
    <submittedName>
        <fullName evidence="1">Adenylosuccinate synthase</fullName>
        <ecNumber evidence="1">6.3.4.4</ecNumber>
    </submittedName>
</protein>
<dbReference type="GO" id="GO:0044208">
    <property type="term" value="P:'de novo' AMP biosynthetic process"/>
    <property type="evidence" value="ECO:0007669"/>
    <property type="project" value="TreeGrafter"/>
</dbReference>
<dbReference type="InterPro" id="IPR042111">
    <property type="entry name" value="Adenylosuccinate_synth_dom3"/>
</dbReference>
<proteinExistence type="inferred from homology"/>
<dbReference type="GO" id="GO:0000166">
    <property type="term" value="F:nucleotide binding"/>
    <property type="evidence" value="ECO:0007669"/>
    <property type="project" value="InterPro"/>
</dbReference>
<comment type="caution">
    <text evidence="1">The sequence shown here is derived from an EMBL/GenBank/DDBJ whole genome shotgun (WGS) entry which is preliminary data.</text>
</comment>
<name>A0A2T4CN49_9GAMM</name>
<dbReference type="InterPro" id="IPR001114">
    <property type="entry name" value="Adenylosuccinate_synthetase"/>
</dbReference>
<evidence type="ECO:0000313" key="2">
    <source>
        <dbReference type="Proteomes" id="UP000243022"/>
    </source>
</evidence>
<dbReference type="AlphaFoldDB" id="A0A2T4CN49"/>
<dbReference type="HAMAP" id="MF_00011">
    <property type="entry name" value="Adenylosucc_synth"/>
    <property type="match status" value="1"/>
</dbReference>
<feature type="non-terminal residue" evidence="1">
    <location>
        <position position="1"/>
    </location>
</feature>
<accession>A0A2T4CN49</accession>
<dbReference type="PANTHER" id="PTHR11846:SF0">
    <property type="entry name" value="ADENYLOSUCCINATE SYNTHETASE"/>
    <property type="match status" value="1"/>
</dbReference>
<gene>
    <name evidence="1" type="ORF">C9986_01845</name>
</gene>
<dbReference type="SUPFAM" id="SSF52540">
    <property type="entry name" value="P-loop containing nucleoside triphosphate hydrolases"/>
    <property type="match status" value="1"/>
</dbReference>
<dbReference type="EC" id="6.3.4.4" evidence="1"/>
<organism evidence="1 2">
    <name type="scientific">Pseudidiomarina aestuarii</name>
    <dbReference type="NCBI Taxonomy" id="624146"/>
    <lineage>
        <taxon>Bacteria</taxon>
        <taxon>Pseudomonadati</taxon>
        <taxon>Pseudomonadota</taxon>
        <taxon>Gammaproteobacteria</taxon>
        <taxon>Alteromonadales</taxon>
        <taxon>Idiomarinaceae</taxon>
        <taxon>Pseudidiomarina</taxon>
    </lineage>
</organism>
<dbReference type="EMBL" id="PYVS01000029">
    <property type="protein sequence ID" value="PTB82999.1"/>
    <property type="molecule type" value="Genomic_DNA"/>
</dbReference>
<evidence type="ECO:0000313" key="1">
    <source>
        <dbReference type="EMBL" id="PTB82999.1"/>
    </source>
</evidence>
<dbReference type="GO" id="GO:0004019">
    <property type="term" value="F:adenylosuccinate synthase activity"/>
    <property type="evidence" value="ECO:0007669"/>
    <property type="project" value="UniProtKB-EC"/>
</dbReference>
<dbReference type="Proteomes" id="UP000243022">
    <property type="component" value="Unassembled WGS sequence"/>
</dbReference>
<dbReference type="Pfam" id="PF00709">
    <property type="entry name" value="Adenylsucc_synt"/>
    <property type="match status" value="1"/>
</dbReference>
<reference evidence="1 2" key="1">
    <citation type="submission" date="2018-03" db="EMBL/GenBank/DDBJ databases">
        <title>Cross-interface Injection: A General Nanoliter Liquid Handling Method Applied to Single Cells Genome Amplification Automated Nanoliter Liquid Handling Applied to Single Cell Multiple Displacement Amplification.</title>
        <authorList>
            <person name="Yun J."/>
            <person name="Xu P."/>
            <person name="Xu J."/>
            <person name="Dai X."/>
            <person name="Wang Y."/>
            <person name="Zheng X."/>
            <person name="Cao C."/>
            <person name="Yi Q."/>
            <person name="Zhu Y."/>
            <person name="Wang L."/>
            <person name="Dong Z."/>
            <person name="Huang Y."/>
            <person name="Huang L."/>
            <person name="Du W."/>
        </authorList>
    </citation>
    <scope>NUCLEOTIDE SEQUENCE [LARGE SCALE GENOMIC DNA]</scope>
    <source>
        <strain evidence="1 2">Z-E1-2</strain>
    </source>
</reference>
<keyword evidence="1" id="KW-0436">Ligase</keyword>
<dbReference type="Gene3D" id="3.90.170.10">
    <property type="entry name" value="Adenylosuccinate Synthetase, subunit A, domain 3"/>
    <property type="match status" value="1"/>
</dbReference>
<dbReference type="PANTHER" id="PTHR11846">
    <property type="entry name" value="ADENYLOSUCCINATE SYNTHETASE"/>
    <property type="match status" value="1"/>
</dbReference>
<sequence length="69" mass="7652">EDYETVEPIYETLPGWDTSTVGITEHKDLPTAALAYIKRIEVLTGTPVDIISTGPDRAETIILRHPFAI</sequence>
<dbReference type="InterPro" id="IPR027417">
    <property type="entry name" value="P-loop_NTPase"/>
</dbReference>
<dbReference type="GO" id="GO:0005737">
    <property type="term" value="C:cytoplasm"/>
    <property type="evidence" value="ECO:0007669"/>
    <property type="project" value="TreeGrafter"/>
</dbReference>